<organism evidence="2 3">
    <name type="scientific">Durio zibethinus</name>
    <name type="common">Durian</name>
    <dbReference type="NCBI Taxonomy" id="66656"/>
    <lineage>
        <taxon>Eukaryota</taxon>
        <taxon>Viridiplantae</taxon>
        <taxon>Streptophyta</taxon>
        <taxon>Embryophyta</taxon>
        <taxon>Tracheophyta</taxon>
        <taxon>Spermatophyta</taxon>
        <taxon>Magnoliopsida</taxon>
        <taxon>eudicotyledons</taxon>
        <taxon>Gunneridae</taxon>
        <taxon>Pentapetalae</taxon>
        <taxon>rosids</taxon>
        <taxon>malvids</taxon>
        <taxon>Malvales</taxon>
        <taxon>Malvaceae</taxon>
        <taxon>Helicteroideae</taxon>
        <taxon>Durio</taxon>
    </lineage>
</organism>
<accession>A0A6P5ZG23</accession>
<sequence>MFKQEIAALHIMASLCFGALMLPTVLCGSDSQTTPINCKPISNYIPPCSEKNQENCVTHSSQANEHQRPCNSWDHCRGSQSVAGSESMSKTQVSLATKQFGLWSARSYSPWTWFCSGCWLGALFFFSVWSVFGMKFMSKINKLQD</sequence>
<feature type="transmembrane region" description="Helical" evidence="1">
    <location>
        <begin position="7"/>
        <end position="26"/>
    </location>
</feature>
<evidence type="ECO:0000256" key="1">
    <source>
        <dbReference type="SAM" id="Phobius"/>
    </source>
</evidence>
<dbReference type="RefSeq" id="XP_022751291.1">
    <property type="nucleotide sequence ID" value="XM_022895556.1"/>
</dbReference>
<name>A0A6P5ZG23_DURZI</name>
<proteinExistence type="predicted"/>
<reference evidence="3" key="1">
    <citation type="submission" date="2025-08" db="UniProtKB">
        <authorList>
            <consortium name="RefSeq"/>
        </authorList>
    </citation>
    <scope>IDENTIFICATION</scope>
    <source>
        <tissue evidence="3">Fruit stalk</tissue>
    </source>
</reference>
<gene>
    <name evidence="3" type="primary">LOC111299995</name>
</gene>
<evidence type="ECO:0000313" key="3">
    <source>
        <dbReference type="RefSeq" id="XP_022751291.1"/>
    </source>
</evidence>
<dbReference type="Proteomes" id="UP000515121">
    <property type="component" value="Unplaced"/>
</dbReference>
<evidence type="ECO:0000313" key="2">
    <source>
        <dbReference type="Proteomes" id="UP000515121"/>
    </source>
</evidence>
<feature type="transmembrane region" description="Helical" evidence="1">
    <location>
        <begin position="111"/>
        <end position="132"/>
    </location>
</feature>
<keyword evidence="1" id="KW-1133">Transmembrane helix</keyword>
<dbReference type="GeneID" id="111299995"/>
<dbReference type="OrthoDB" id="996879at2759"/>
<dbReference type="AlphaFoldDB" id="A0A6P5ZG23"/>
<protein>
    <submittedName>
        <fullName evidence="3">Uncharacterized protein LOC111299995</fullName>
    </submittedName>
</protein>
<keyword evidence="1" id="KW-0472">Membrane</keyword>
<dbReference type="KEGG" id="dzi:111299995"/>
<keyword evidence="1" id="KW-0812">Transmembrane</keyword>
<keyword evidence="2" id="KW-1185">Reference proteome</keyword>